<organism evidence="1 2">
    <name type="scientific">Araneus ventricosus</name>
    <name type="common">Orbweaver spider</name>
    <name type="synonym">Epeira ventricosa</name>
    <dbReference type="NCBI Taxonomy" id="182803"/>
    <lineage>
        <taxon>Eukaryota</taxon>
        <taxon>Metazoa</taxon>
        <taxon>Ecdysozoa</taxon>
        <taxon>Arthropoda</taxon>
        <taxon>Chelicerata</taxon>
        <taxon>Arachnida</taxon>
        <taxon>Araneae</taxon>
        <taxon>Araneomorphae</taxon>
        <taxon>Entelegynae</taxon>
        <taxon>Araneoidea</taxon>
        <taxon>Araneidae</taxon>
        <taxon>Araneus</taxon>
    </lineage>
</organism>
<dbReference type="EMBL" id="BGPR01001370">
    <property type="protein sequence ID" value="GBM52224.1"/>
    <property type="molecule type" value="Genomic_DNA"/>
</dbReference>
<reference evidence="1 2" key="1">
    <citation type="journal article" date="2019" name="Sci. Rep.">
        <title>Orb-weaving spider Araneus ventricosus genome elucidates the spidroin gene catalogue.</title>
        <authorList>
            <person name="Kono N."/>
            <person name="Nakamura H."/>
            <person name="Ohtoshi R."/>
            <person name="Moran D.A.P."/>
            <person name="Shinohara A."/>
            <person name="Yoshida Y."/>
            <person name="Fujiwara M."/>
            <person name="Mori M."/>
            <person name="Tomita M."/>
            <person name="Arakawa K."/>
        </authorList>
    </citation>
    <scope>NUCLEOTIDE SEQUENCE [LARGE SCALE GENOMIC DNA]</scope>
</reference>
<dbReference type="Proteomes" id="UP000499080">
    <property type="component" value="Unassembled WGS sequence"/>
</dbReference>
<name>A0A4Y2GJK2_ARAVE</name>
<proteinExistence type="predicted"/>
<evidence type="ECO:0000313" key="2">
    <source>
        <dbReference type="Proteomes" id="UP000499080"/>
    </source>
</evidence>
<gene>
    <name evidence="1" type="ORF">AVEN_31043_1</name>
</gene>
<accession>A0A4Y2GJK2</accession>
<protein>
    <submittedName>
        <fullName evidence="1">Uncharacterized protein</fullName>
    </submittedName>
</protein>
<dbReference type="OrthoDB" id="8195485at2759"/>
<evidence type="ECO:0000313" key="1">
    <source>
        <dbReference type="EMBL" id="GBM52224.1"/>
    </source>
</evidence>
<comment type="caution">
    <text evidence="1">The sequence shown here is derived from an EMBL/GenBank/DDBJ whole genome shotgun (WGS) entry which is preliminary data.</text>
</comment>
<keyword evidence="2" id="KW-1185">Reference proteome</keyword>
<dbReference type="AlphaFoldDB" id="A0A4Y2GJK2"/>
<sequence length="134" mass="14743">MTYKKADEDADCLIVKAVALAPTHLCVVVIAAHQDSLKVYYQIQHWLGDKKRPGDWGWERTNSELQPVKTLKCPAPNSILYARYPANGNCNNKGIQVINSDDDGEPIVPDDLVETSLSLHVEEDTGGLSKDIGP</sequence>